<gene>
    <name evidence="1" type="ORF">MRB53_003745</name>
</gene>
<sequence>MAAFGVNKVSVVASLMLLLFISSSLAVMAAGADAGLCVPICIPDCHGQCVRGNFLSGQCEVRGGHYVCCCYR</sequence>
<name>A0ACC2MY76_PERAE</name>
<proteinExistence type="predicted"/>
<dbReference type="EMBL" id="CM056809">
    <property type="protein sequence ID" value="KAJ8650722.1"/>
    <property type="molecule type" value="Genomic_DNA"/>
</dbReference>
<protein>
    <submittedName>
        <fullName evidence="1">Uncharacterized protein</fullName>
    </submittedName>
</protein>
<dbReference type="Proteomes" id="UP001234297">
    <property type="component" value="Chromosome 1"/>
</dbReference>
<evidence type="ECO:0000313" key="2">
    <source>
        <dbReference type="Proteomes" id="UP001234297"/>
    </source>
</evidence>
<comment type="caution">
    <text evidence="1">The sequence shown here is derived from an EMBL/GenBank/DDBJ whole genome shotgun (WGS) entry which is preliminary data.</text>
</comment>
<accession>A0ACC2MY76</accession>
<evidence type="ECO:0000313" key="1">
    <source>
        <dbReference type="EMBL" id="KAJ8650722.1"/>
    </source>
</evidence>
<keyword evidence="2" id="KW-1185">Reference proteome</keyword>
<organism evidence="1 2">
    <name type="scientific">Persea americana</name>
    <name type="common">Avocado</name>
    <dbReference type="NCBI Taxonomy" id="3435"/>
    <lineage>
        <taxon>Eukaryota</taxon>
        <taxon>Viridiplantae</taxon>
        <taxon>Streptophyta</taxon>
        <taxon>Embryophyta</taxon>
        <taxon>Tracheophyta</taxon>
        <taxon>Spermatophyta</taxon>
        <taxon>Magnoliopsida</taxon>
        <taxon>Magnoliidae</taxon>
        <taxon>Laurales</taxon>
        <taxon>Lauraceae</taxon>
        <taxon>Persea</taxon>
    </lineage>
</organism>
<reference evidence="1 2" key="1">
    <citation type="journal article" date="2022" name="Hortic Res">
        <title>A haplotype resolved chromosomal level avocado genome allows analysis of novel avocado genes.</title>
        <authorList>
            <person name="Nath O."/>
            <person name="Fletcher S.J."/>
            <person name="Hayward A."/>
            <person name="Shaw L.M."/>
            <person name="Masouleh A.K."/>
            <person name="Furtado A."/>
            <person name="Henry R.J."/>
            <person name="Mitter N."/>
        </authorList>
    </citation>
    <scope>NUCLEOTIDE SEQUENCE [LARGE SCALE GENOMIC DNA]</scope>
    <source>
        <strain evidence="2">cv. Hass</strain>
    </source>
</reference>